<evidence type="ECO:0000313" key="2">
    <source>
        <dbReference type="EMBL" id="RIW35357.1"/>
    </source>
</evidence>
<dbReference type="InterPro" id="IPR010288">
    <property type="entry name" value="EcsB_ABC"/>
</dbReference>
<keyword evidence="1" id="KW-0472">Membrane</keyword>
<feature type="transmembrane region" description="Helical" evidence="1">
    <location>
        <begin position="132"/>
        <end position="153"/>
    </location>
</feature>
<dbReference type="OrthoDB" id="2447941at2"/>
<feature type="transmembrane region" description="Helical" evidence="1">
    <location>
        <begin position="165"/>
        <end position="184"/>
    </location>
</feature>
<feature type="transmembrane region" description="Helical" evidence="1">
    <location>
        <begin position="307"/>
        <end position="327"/>
    </location>
</feature>
<dbReference type="Pfam" id="PF05975">
    <property type="entry name" value="EcsB"/>
    <property type="match status" value="1"/>
</dbReference>
<feature type="transmembrane region" description="Helical" evidence="1">
    <location>
        <begin position="353"/>
        <end position="372"/>
    </location>
</feature>
<comment type="caution">
    <text evidence="2">The sequence shown here is derived from an EMBL/GenBank/DDBJ whole genome shotgun (WGS) entry which is preliminary data.</text>
</comment>
<dbReference type="PIRSF" id="PIRSF037259">
    <property type="entry name" value="EcsB_ABC"/>
    <property type="match status" value="1"/>
</dbReference>
<evidence type="ECO:0000256" key="1">
    <source>
        <dbReference type="SAM" id="Phobius"/>
    </source>
</evidence>
<keyword evidence="3" id="KW-1185">Reference proteome</keyword>
<organism evidence="2 3">
    <name type="scientific">Bacillus salacetis</name>
    <dbReference type="NCBI Taxonomy" id="2315464"/>
    <lineage>
        <taxon>Bacteria</taxon>
        <taxon>Bacillati</taxon>
        <taxon>Bacillota</taxon>
        <taxon>Bacilli</taxon>
        <taxon>Bacillales</taxon>
        <taxon>Bacillaceae</taxon>
        <taxon>Bacillus</taxon>
    </lineage>
</organism>
<accession>A0A3A1R0X4</accession>
<feature type="transmembrane region" description="Helical" evidence="1">
    <location>
        <begin position="61"/>
        <end position="80"/>
    </location>
</feature>
<evidence type="ECO:0000313" key="3">
    <source>
        <dbReference type="Proteomes" id="UP000265801"/>
    </source>
</evidence>
<gene>
    <name evidence="2" type="ORF">D3H55_08150</name>
</gene>
<keyword evidence="1" id="KW-1133">Transmembrane helix</keyword>
<dbReference type="AlphaFoldDB" id="A0A3A1R0X4"/>
<reference evidence="2 3" key="1">
    <citation type="submission" date="2018-09" db="EMBL/GenBank/DDBJ databases">
        <title>Bacillus saliacetes sp. nov., isolated from Thai shrimp paste (Ka-pi).</title>
        <authorList>
            <person name="Daroonpunt R."/>
            <person name="Tanasupawat S."/>
            <person name="Yiamsombut S."/>
        </authorList>
    </citation>
    <scope>NUCLEOTIDE SEQUENCE [LARGE SCALE GENOMIC DNA]</scope>
    <source>
        <strain evidence="2 3">SKP7-4</strain>
    </source>
</reference>
<protein>
    <submittedName>
        <fullName evidence="2">ABC transporter permease</fullName>
    </submittedName>
</protein>
<keyword evidence="1" id="KW-0812">Transmembrane</keyword>
<name>A0A3A1R0X4_9BACI</name>
<dbReference type="RefSeq" id="WP_119546402.1">
    <property type="nucleotide sequence ID" value="NZ_QXIR01000008.1"/>
</dbReference>
<feature type="transmembrane region" description="Helical" evidence="1">
    <location>
        <begin position="284"/>
        <end position="301"/>
    </location>
</feature>
<dbReference type="EMBL" id="QXIR01000008">
    <property type="protein sequence ID" value="RIW35357.1"/>
    <property type="molecule type" value="Genomic_DNA"/>
</dbReference>
<dbReference type="GO" id="GO:0016020">
    <property type="term" value="C:membrane"/>
    <property type="evidence" value="ECO:0007669"/>
    <property type="project" value="InterPro"/>
</dbReference>
<feature type="transmembrane region" description="Helical" evidence="1">
    <location>
        <begin position="30"/>
        <end position="49"/>
    </location>
</feature>
<proteinExistence type="predicted"/>
<feature type="transmembrane region" description="Helical" evidence="1">
    <location>
        <begin position="378"/>
        <end position="397"/>
    </location>
</feature>
<dbReference type="Proteomes" id="UP000265801">
    <property type="component" value="Unassembled WGS sequence"/>
</dbReference>
<sequence>MRNIDEIWKKRVVEYNAELRKYLRYMFNDHLLFVLIFALGGGAFTYNNWVSTLDSSFPAPLIMAVILGLILTWSPVYTFLREADAVFLLPLESRMKSFFRKGIWISFLSQSYILLLVLAAMMPMYVKVTDQGFQSFFIILALLLALKVWNLYVRWYTLKNQEREAHFVDYLIRFAMNGVFLYLVLHQASVVLIAAVALILLGYLVYFSSSVKRKTLKWDVLISMEEQRMLLFYRLANMFTDVPRLKGKVHRRKWLDALVNAIPYDGKQTYKFLYIRALLRTSEYFGLYIRLSLIAMVLLYFSDSLWLIILTGLLFMYLTGFQMIPMFKRFDYKIWVSLYPVPEKIKKQSFLQVVQWSLIAQAILFSLAPALNGQLLEALMLLVAGILFALAFSTIYLTQRLKKFEY</sequence>
<feature type="transmembrane region" description="Helical" evidence="1">
    <location>
        <begin position="101"/>
        <end position="126"/>
    </location>
</feature>
<feature type="transmembrane region" description="Helical" evidence="1">
    <location>
        <begin position="190"/>
        <end position="207"/>
    </location>
</feature>